<sequence>MPRVPSNSVLSYNERRTILRNELRNVATSNLVSITDVTVLMRWSWAMVYHHIFIPHQVMLFGWPRKIEFGSPTTFSSVDVLERLIDLWHTGEIYFRRLSNRQFTAMVENPPSRFAAILPLSSRSDANEKRPVRPPATRSKILKPGRKQPKTSKYVSKRHREL</sequence>
<name>A0A4S4MW83_9APHY</name>
<protein>
    <submittedName>
        <fullName evidence="2">Uncharacterized protein</fullName>
    </submittedName>
</protein>
<organism evidence="2 3">
    <name type="scientific">Antrodiella citrinella</name>
    <dbReference type="NCBI Taxonomy" id="2447956"/>
    <lineage>
        <taxon>Eukaryota</taxon>
        <taxon>Fungi</taxon>
        <taxon>Dikarya</taxon>
        <taxon>Basidiomycota</taxon>
        <taxon>Agaricomycotina</taxon>
        <taxon>Agaricomycetes</taxon>
        <taxon>Polyporales</taxon>
        <taxon>Steccherinaceae</taxon>
        <taxon>Antrodiella</taxon>
    </lineage>
</organism>
<dbReference type="EMBL" id="SGPM01000090">
    <property type="protein sequence ID" value="THH30205.1"/>
    <property type="molecule type" value="Genomic_DNA"/>
</dbReference>
<feature type="region of interest" description="Disordered" evidence="1">
    <location>
        <begin position="125"/>
        <end position="162"/>
    </location>
</feature>
<evidence type="ECO:0000256" key="1">
    <source>
        <dbReference type="SAM" id="MobiDB-lite"/>
    </source>
</evidence>
<evidence type="ECO:0000313" key="2">
    <source>
        <dbReference type="EMBL" id="THH30205.1"/>
    </source>
</evidence>
<dbReference type="AlphaFoldDB" id="A0A4S4MW83"/>
<dbReference type="Proteomes" id="UP000308730">
    <property type="component" value="Unassembled WGS sequence"/>
</dbReference>
<accession>A0A4S4MW83</accession>
<gene>
    <name evidence="2" type="ORF">EUX98_g3991</name>
</gene>
<reference evidence="2 3" key="1">
    <citation type="submission" date="2019-02" db="EMBL/GenBank/DDBJ databases">
        <title>Genome sequencing of the rare red list fungi Antrodiella citrinella (Flaviporus citrinellus).</title>
        <authorList>
            <person name="Buettner E."/>
            <person name="Kellner H."/>
        </authorList>
    </citation>
    <scope>NUCLEOTIDE SEQUENCE [LARGE SCALE GENOMIC DNA]</scope>
    <source>
        <strain evidence="2 3">DSM 108506</strain>
    </source>
</reference>
<proteinExistence type="predicted"/>
<feature type="compositionally biased region" description="Basic residues" evidence="1">
    <location>
        <begin position="140"/>
        <end position="162"/>
    </location>
</feature>
<keyword evidence="3" id="KW-1185">Reference proteome</keyword>
<comment type="caution">
    <text evidence="2">The sequence shown here is derived from an EMBL/GenBank/DDBJ whole genome shotgun (WGS) entry which is preliminary data.</text>
</comment>
<evidence type="ECO:0000313" key="3">
    <source>
        <dbReference type="Proteomes" id="UP000308730"/>
    </source>
</evidence>
<dbReference type="OrthoDB" id="3253416at2759"/>